<comment type="caution">
    <text evidence="2">The sequence shown here is derived from an EMBL/GenBank/DDBJ whole genome shotgun (WGS) entry which is preliminary data.</text>
</comment>
<accession>A0AAV1T7V2</accession>
<name>A0AAV1T7V2_9STRA</name>
<dbReference type="EMBL" id="CAKLBY020000035">
    <property type="protein sequence ID" value="CAK7908370.1"/>
    <property type="molecule type" value="Genomic_DNA"/>
</dbReference>
<organism evidence="2 3">
    <name type="scientific">Peronospora matthiolae</name>
    <dbReference type="NCBI Taxonomy" id="2874970"/>
    <lineage>
        <taxon>Eukaryota</taxon>
        <taxon>Sar</taxon>
        <taxon>Stramenopiles</taxon>
        <taxon>Oomycota</taxon>
        <taxon>Peronosporomycetes</taxon>
        <taxon>Peronosporales</taxon>
        <taxon>Peronosporaceae</taxon>
        <taxon>Peronospora</taxon>
    </lineage>
</organism>
<reference evidence="2" key="1">
    <citation type="submission" date="2024-01" db="EMBL/GenBank/DDBJ databases">
        <authorList>
            <person name="Webb A."/>
        </authorList>
    </citation>
    <scope>NUCLEOTIDE SEQUENCE</scope>
    <source>
        <strain evidence="2">Pm1</strain>
    </source>
</reference>
<protein>
    <submittedName>
        <fullName evidence="2">Uncharacterized protein</fullName>
    </submittedName>
</protein>
<gene>
    <name evidence="2" type="ORF">PM001_LOCUS3714</name>
</gene>
<dbReference type="AlphaFoldDB" id="A0AAV1T7V2"/>
<evidence type="ECO:0000256" key="1">
    <source>
        <dbReference type="SAM" id="MobiDB-lite"/>
    </source>
</evidence>
<evidence type="ECO:0000313" key="3">
    <source>
        <dbReference type="Proteomes" id="UP001162060"/>
    </source>
</evidence>
<feature type="region of interest" description="Disordered" evidence="1">
    <location>
        <begin position="1"/>
        <end position="30"/>
    </location>
</feature>
<dbReference type="Proteomes" id="UP001162060">
    <property type="component" value="Unassembled WGS sequence"/>
</dbReference>
<evidence type="ECO:0000313" key="2">
    <source>
        <dbReference type="EMBL" id="CAK7908370.1"/>
    </source>
</evidence>
<proteinExistence type="predicted"/>
<sequence length="72" mass="7979">MTPEVTGADSTGSEVDHMVLPAHQRSTEMTNLEDRGRQAMRQLGPQMQRPLPRVEVLAKQVLGPDSRALSRI</sequence>